<dbReference type="AlphaFoldDB" id="A0A0S2TH26"/>
<dbReference type="InterPro" id="IPR014627">
    <property type="entry name" value="UCP036888_HDGYP-like"/>
</dbReference>
<keyword evidence="3" id="KW-1185">Reference proteome</keyword>
<evidence type="ECO:0000259" key="1">
    <source>
        <dbReference type="PROSITE" id="PS51833"/>
    </source>
</evidence>
<dbReference type="PIRSF" id="PIRSF036888">
    <property type="entry name" value="HDGYPm_UCP036888"/>
    <property type="match status" value="1"/>
</dbReference>
<dbReference type="SUPFAM" id="SSF55826">
    <property type="entry name" value="YbaK/ProRS associated domain"/>
    <property type="match status" value="1"/>
</dbReference>
<evidence type="ECO:0000313" key="2">
    <source>
        <dbReference type="EMBL" id="ALP54458.1"/>
    </source>
</evidence>
<dbReference type="InterPro" id="IPR052340">
    <property type="entry name" value="RNase_Y/CdgJ"/>
</dbReference>
<feature type="domain" description="HDOD" evidence="1">
    <location>
        <begin position="191"/>
        <end position="391"/>
    </location>
</feature>
<dbReference type="PANTHER" id="PTHR33525:SF3">
    <property type="entry name" value="RIBONUCLEASE Y"/>
    <property type="match status" value="1"/>
</dbReference>
<dbReference type="SUPFAM" id="SSF109604">
    <property type="entry name" value="HD-domain/PDEase-like"/>
    <property type="match status" value="1"/>
</dbReference>
<dbReference type="Gene3D" id="3.90.960.10">
    <property type="entry name" value="YbaK/aminoacyl-tRNA synthetase-associated domain"/>
    <property type="match status" value="1"/>
</dbReference>
<dbReference type="Pfam" id="PF04073">
    <property type="entry name" value="tRNA_edit"/>
    <property type="match status" value="1"/>
</dbReference>
<reference evidence="2" key="1">
    <citation type="submission" date="2015-10" db="EMBL/GenBank/DDBJ databases">
        <title>Description of Candidatus Tenderia electrophaga gen. nov, sp. nov., an Uncultivated Electroautotroph from a Biocathode Enrichment.</title>
        <authorList>
            <person name="Eddie B.J."/>
            <person name="Malanoski A.P."/>
            <person name="Wang Z."/>
            <person name="Hall R.J."/>
            <person name="Oh S.D."/>
            <person name="Heiner C."/>
            <person name="Lin B."/>
            <person name="Strycharz-Glaven S.M."/>
        </authorList>
    </citation>
    <scope>NUCLEOTIDE SEQUENCE [LARGE SCALE GENOMIC DNA]</scope>
    <source>
        <strain evidence="2">NRL1</strain>
    </source>
</reference>
<accession>A0A0S2TH26</accession>
<name>A0A0S2TH26_9GAMM</name>
<protein>
    <recommendedName>
        <fullName evidence="1">HDOD domain-containing protein</fullName>
    </recommendedName>
</protein>
<dbReference type="KEGG" id="tee:Tel_15600"/>
<proteinExistence type="predicted"/>
<dbReference type="Pfam" id="PF08668">
    <property type="entry name" value="HDOD"/>
    <property type="match status" value="1"/>
</dbReference>
<dbReference type="InterPro" id="IPR013976">
    <property type="entry name" value="HDOD"/>
</dbReference>
<dbReference type="Proteomes" id="UP000055136">
    <property type="component" value="Chromosome"/>
</dbReference>
<dbReference type="PANTHER" id="PTHR33525">
    <property type="match status" value="1"/>
</dbReference>
<dbReference type="InterPro" id="IPR036754">
    <property type="entry name" value="YbaK/aa-tRNA-synt-asso_dom_sf"/>
</dbReference>
<dbReference type="STRING" id="1748243.Tel_15600"/>
<dbReference type="CDD" id="cd04332">
    <property type="entry name" value="YbaK_like"/>
    <property type="match status" value="1"/>
</dbReference>
<evidence type="ECO:0000313" key="3">
    <source>
        <dbReference type="Proteomes" id="UP000055136"/>
    </source>
</evidence>
<gene>
    <name evidence="2" type="ORF">Tel_15600</name>
</gene>
<dbReference type="EMBL" id="CP013099">
    <property type="protein sequence ID" value="ALP54458.1"/>
    <property type="molecule type" value="Genomic_DNA"/>
</dbReference>
<dbReference type="PROSITE" id="PS51833">
    <property type="entry name" value="HDOD"/>
    <property type="match status" value="1"/>
</dbReference>
<dbReference type="Gene3D" id="1.10.3210.10">
    <property type="entry name" value="Hypothetical protein af1432"/>
    <property type="match status" value="1"/>
</dbReference>
<dbReference type="GO" id="GO:0002161">
    <property type="term" value="F:aminoacyl-tRNA deacylase activity"/>
    <property type="evidence" value="ECO:0007669"/>
    <property type="project" value="InterPro"/>
</dbReference>
<organism evidence="2 3">
    <name type="scientific">Candidatus Tenderia electrophaga</name>
    <dbReference type="NCBI Taxonomy" id="1748243"/>
    <lineage>
        <taxon>Bacteria</taxon>
        <taxon>Pseudomonadati</taxon>
        <taxon>Pseudomonadota</taxon>
        <taxon>Gammaproteobacteria</taxon>
        <taxon>Candidatus Tenderiales</taxon>
        <taxon>Candidatus Tenderiaceae</taxon>
        <taxon>Candidatus Tenderia</taxon>
    </lineage>
</organism>
<sequence>MAIAKTIKQYLDGKHIIYTILEVPHFESPREAASLANIPPRSLYYPVVMRDTYGLMMAVMPASHKLNYERLSKLLHRNVSPAYQTQLSSVFADCQPGNIPPVGVAYGLRTVIDAALSTPEEVYIVAGDHSRLIKMSRKNFMLLQTNALLASDFAEALEEAETQGGGEVANLAWSQDLGAKIRQRVEQATELPPMPEMALRIFEMRADPNVEVKHLTALIERDPSLAAQVMRYANSPYFGYQGRVDTIQVAIARVLGFDMVMNLALGLALATPFKIPRHGPFGLDYYWRHAVYSATLMQLLSKEIPQERRPRPGTCYLIGLLHDFGYLVLGHLFRNEFEGLTKLVEEQGRDRLSRLEKDYLGVTHGELGYWLMKAWGMPQELVLATREHHNEQYAGPYSVYVNMAQLSDHLLAAYEAGEVLDDRLPAHLLQALGLEPKQVIHVMTQLIESDTNLNEMVRRLAA</sequence>
<dbReference type="InterPro" id="IPR007214">
    <property type="entry name" value="YbaK/aa-tRNA-synth-assoc-dom"/>
</dbReference>